<dbReference type="EMBL" id="CP024087">
    <property type="protein sequence ID" value="AYF29886.1"/>
    <property type="molecule type" value="Genomic_DNA"/>
</dbReference>
<dbReference type="AlphaFoldDB" id="A0A386WNB7"/>
<reference evidence="1 2" key="1">
    <citation type="submission" date="2017-10" db="EMBL/GenBank/DDBJ databases">
        <title>Integration of genomic and chemical information greatly accelerates assignment of the full stereostructure of myelolactone, a potent inhibitor of myeloma from a marine-derived Micromonospora.</title>
        <authorList>
            <person name="Kim M.C."/>
            <person name="Machado H."/>
            <person name="Jensen P.R."/>
            <person name="Fenical W."/>
        </authorList>
    </citation>
    <scope>NUCLEOTIDE SEQUENCE [LARGE SCALE GENOMIC DNA]</scope>
    <source>
        <strain evidence="1 2">CNY-010</strain>
    </source>
</reference>
<protein>
    <submittedName>
        <fullName evidence="1">Uncharacterized protein</fullName>
    </submittedName>
</protein>
<proteinExistence type="predicted"/>
<sequence>MAEQVRVPDDGAGSEFFSFAHTYNGYELRGSFEALAATAQAVRERWERTGELGDDVDELRACLFFEARAFRHGGGYGRFDQRPIVPGLVARIRSLSGGVVPDKSTIT</sequence>
<accession>A0A386WNB7</accession>
<name>A0A386WNB7_9ACTN</name>
<evidence type="ECO:0000313" key="1">
    <source>
        <dbReference type="EMBL" id="AYF29886.1"/>
    </source>
</evidence>
<dbReference type="KEGG" id="mtua:CSH63_20885"/>
<gene>
    <name evidence="1" type="ORF">CSH63_20885</name>
</gene>
<organism evidence="1 2">
    <name type="scientific">Micromonospora tulbaghiae</name>
    <dbReference type="NCBI Taxonomy" id="479978"/>
    <lineage>
        <taxon>Bacteria</taxon>
        <taxon>Bacillati</taxon>
        <taxon>Actinomycetota</taxon>
        <taxon>Actinomycetes</taxon>
        <taxon>Micromonosporales</taxon>
        <taxon>Micromonosporaceae</taxon>
        <taxon>Micromonospora</taxon>
    </lineage>
</organism>
<evidence type="ECO:0000313" key="2">
    <source>
        <dbReference type="Proteomes" id="UP000267804"/>
    </source>
</evidence>
<dbReference type="RefSeq" id="WP_120571740.1">
    <property type="nucleotide sequence ID" value="NZ_CP024087.1"/>
</dbReference>
<dbReference type="Proteomes" id="UP000267804">
    <property type="component" value="Chromosome"/>
</dbReference>